<dbReference type="EMBL" id="CAJOBZ010000004">
    <property type="protein sequence ID" value="CAF4777548.1"/>
    <property type="molecule type" value="Genomic_DNA"/>
</dbReference>
<reference evidence="1" key="1">
    <citation type="submission" date="2021-02" db="EMBL/GenBank/DDBJ databases">
        <authorList>
            <person name="Steward A R."/>
        </authorList>
    </citation>
    <scope>NUCLEOTIDE SEQUENCE</scope>
</reference>
<comment type="caution">
    <text evidence="1">The sequence shown here is derived from an EMBL/GenBank/DDBJ whole genome shotgun (WGS) entry which is preliminary data.</text>
</comment>
<accession>A0A821N3A2</accession>
<evidence type="ECO:0000313" key="1">
    <source>
        <dbReference type="EMBL" id="CAF4777548.1"/>
    </source>
</evidence>
<proteinExistence type="predicted"/>
<protein>
    <submittedName>
        <fullName evidence="1">Uncharacterized protein</fullName>
    </submittedName>
</protein>
<organism evidence="1 2">
    <name type="scientific">Pieris macdunnoughi</name>
    <dbReference type="NCBI Taxonomy" id="345717"/>
    <lineage>
        <taxon>Eukaryota</taxon>
        <taxon>Metazoa</taxon>
        <taxon>Ecdysozoa</taxon>
        <taxon>Arthropoda</taxon>
        <taxon>Hexapoda</taxon>
        <taxon>Insecta</taxon>
        <taxon>Pterygota</taxon>
        <taxon>Neoptera</taxon>
        <taxon>Endopterygota</taxon>
        <taxon>Lepidoptera</taxon>
        <taxon>Glossata</taxon>
        <taxon>Ditrysia</taxon>
        <taxon>Papilionoidea</taxon>
        <taxon>Pieridae</taxon>
        <taxon>Pierinae</taxon>
        <taxon>Pieris</taxon>
    </lineage>
</organism>
<evidence type="ECO:0000313" key="2">
    <source>
        <dbReference type="Proteomes" id="UP000663880"/>
    </source>
</evidence>
<dbReference type="AlphaFoldDB" id="A0A821N3A2"/>
<dbReference type="Proteomes" id="UP000663880">
    <property type="component" value="Unassembled WGS sequence"/>
</dbReference>
<name>A0A821N3A2_9NEOP</name>
<keyword evidence="2" id="KW-1185">Reference proteome</keyword>
<sequence length="75" mass="8292">MNVGIGYEGWRTGLAGSSGDCPAVDVNRLKRRHRTGTNTFGSGKHRNLMECTGNFSHYYHQLPGLRRSQINANGD</sequence>
<gene>
    <name evidence="1" type="ORF">PMACD_LOCUS2152</name>
</gene>